<dbReference type="InterPro" id="IPR010865">
    <property type="entry name" value="DUF1499"/>
</dbReference>
<keyword evidence="2" id="KW-1185">Reference proteome</keyword>
<sequence>MSNGMIKTTLFVVTAGVVVAGLGYIRLAPMEAEAWHLDPTTATRTGKPNDYLVADGGDRPAIVLPGTPEAVLNRLDAVAMAEAGVTRLAGSPAEGLVTYVQRTRLMGYPDAISVSAVPDDGGARLSIYSRSRYGQADLGVNKARVERWLAALDL</sequence>
<gene>
    <name evidence="1" type="ORF">JDO7802_03215</name>
</gene>
<dbReference type="OrthoDB" id="8479024at2"/>
<organism evidence="1 2">
    <name type="scientific">Jannaschia donghaensis</name>
    <dbReference type="NCBI Taxonomy" id="420998"/>
    <lineage>
        <taxon>Bacteria</taxon>
        <taxon>Pseudomonadati</taxon>
        <taxon>Pseudomonadota</taxon>
        <taxon>Alphaproteobacteria</taxon>
        <taxon>Rhodobacterales</taxon>
        <taxon>Roseobacteraceae</taxon>
        <taxon>Jannaschia</taxon>
    </lineage>
</organism>
<reference evidence="1 2" key="1">
    <citation type="submission" date="2015-07" db="EMBL/GenBank/DDBJ databases">
        <authorList>
            <person name="Noorani M."/>
        </authorList>
    </citation>
    <scope>NUCLEOTIDE SEQUENCE [LARGE SCALE GENOMIC DNA]</scope>
    <source>
        <strain evidence="1 2">CECT 7802</strain>
    </source>
</reference>
<name>A0A0M6YPJ9_9RHOB</name>
<evidence type="ECO:0008006" key="3">
    <source>
        <dbReference type="Google" id="ProtNLM"/>
    </source>
</evidence>
<dbReference type="AlphaFoldDB" id="A0A0M6YPJ9"/>
<dbReference type="EMBL" id="CXSU01000012">
    <property type="protein sequence ID" value="CTQ51177.1"/>
    <property type="molecule type" value="Genomic_DNA"/>
</dbReference>
<proteinExistence type="predicted"/>
<evidence type="ECO:0000313" key="2">
    <source>
        <dbReference type="Proteomes" id="UP000049222"/>
    </source>
</evidence>
<dbReference type="STRING" id="420998.JDO7802_03215"/>
<evidence type="ECO:0000313" key="1">
    <source>
        <dbReference type="EMBL" id="CTQ51177.1"/>
    </source>
</evidence>
<dbReference type="Proteomes" id="UP000049222">
    <property type="component" value="Unassembled WGS sequence"/>
</dbReference>
<protein>
    <recommendedName>
        <fullName evidence="3">DUF1499 domain-containing protein</fullName>
    </recommendedName>
</protein>
<dbReference type="Pfam" id="PF07386">
    <property type="entry name" value="DUF1499"/>
    <property type="match status" value="1"/>
</dbReference>
<accession>A0A0M6YPJ9</accession>